<gene>
    <name evidence="3" type="ORF">C5167_002319</name>
</gene>
<feature type="chain" id="PRO_5021258233" description="Pollen Ole e 1 allergen and extensin family protein" evidence="2">
    <location>
        <begin position="24"/>
        <end position="183"/>
    </location>
</feature>
<feature type="signal peptide" evidence="2">
    <location>
        <begin position="1"/>
        <end position="23"/>
    </location>
</feature>
<keyword evidence="4" id="KW-1185">Reference proteome</keyword>
<organism evidence="3 4">
    <name type="scientific">Papaver somniferum</name>
    <name type="common">Opium poppy</name>
    <dbReference type="NCBI Taxonomy" id="3469"/>
    <lineage>
        <taxon>Eukaryota</taxon>
        <taxon>Viridiplantae</taxon>
        <taxon>Streptophyta</taxon>
        <taxon>Embryophyta</taxon>
        <taxon>Tracheophyta</taxon>
        <taxon>Spermatophyta</taxon>
        <taxon>Magnoliopsida</taxon>
        <taxon>Ranunculales</taxon>
        <taxon>Papaveraceae</taxon>
        <taxon>Papaveroideae</taxon>
        <taxon>Papaver</taxon>
    </lineage>
</organism>
<evidence type="ECO:0000313" key="4">
    <source>
        <dbReference type="Proteomes" id="UP000316621"/>
    </source>
</evidence>
<dbReference type="STRING" id="3469.A0A4Y7L167"/>
<dbReference type="EMBL" id="CM010723">
    <property type="protein sequence ID" value="RZC78091.1"/>
    <property type="molecule type" value="Genomic_DNA"/>
</dbReference>
<name>A0A4Y7L167_PAPSO</name>
<dbReference type="OMA" id="AFRPANC"/>
<dbReference type="PANTHER" id="PTHR33470:SF4">
    <property type="entry name" value="OS01G0164025 PROTEIN"/>
    <property type="match status" value="1"/>
</dbReference>
<evidence type="ECO:0000256" key="1">
    <source>
        <dbReference type="ARBA" id="ARBA00022729"/>
    </source>
</evidence>
<dbReference type="AlphaFoldDB" id="A0A4Y7L167"/>
<dbReference type="Proteomes" id="UP000316621">
    <property type="component" value="Chromosome 9"/>
</dbReference>
<evidence type="ECO:0000313" key="3">
    <source>
        <dbReference type="EMBL" id="RZC78091.1"/>
    </source>
</evidence>
<keyword evidence="1 2" id="KW-0732">Signal</keyword>
<dbReference type="OrthoDB" id="1936190at2759"/>
<dbReference type="GO" id="GO:0009826">
    <property type="term" value="P:unidimensional cell growth"/>
    <property type="evidence" value="ECO:0007669"/>
    <property type="project" value="TreeGrafter"/>
</dbReference>
<protein>
    <recommendedName>
        <fullName evidence="5">Pollen Ole e 1 allergen and extensin family protein</fullName>
    </recommendedName>
</protein>
<dbReference type="GO" id="GO:0071944">
    <property type="term" value="C:cell periphery"/>
    <property type="evidence" value="ECO:0007669"/>
    <property type="project" value="TreeGrafter"/>
</dbReference>
<dbReference type="Pfam" id="PF01190">
    <property type="entry name" value="Pollen_Ole_e_1"/>
    <property type="match status" value="1"/>
</dbReference>
<dbReference type="PANTHER" id="PTHR33470">
    <property type="entry name" value="OS01G0164075 PROTEIN"/>
    <property type="match status" value="1"/>
</dbReference>
<accession>A0A4Y7L167</accession>
<evidence type="ECO:0000256" key="2">
    <source>
        <dbReference type="SAM" id="SignalP"/>
    </source>
</evidence>
<dbReference type="Gramene" id="RZC78091">
    <property type="protein sequence ID" value="RZC78091"/>
    <property type="gene ID" value="C5167_002319"/>
</dbReference>
<proteinExistence type="predicted"/>
<dbReference type="GO" id="GO:0048767">
    <property type="term" value="P:root hair elongation"/>
    <property type="evidence" value="ECO:0007669"/>
    <property type="project" value="TreeGrafter"/>
</dbReference>
<sequence length="183" mass="20523">MATQKLSFFISSLLFLSLGLTAAINAIEEAAVYKISEEKDVDIAVEGIVYCQSCNAHGTWSLTGAKPITSAKVSVICKDYKNRVSYYKVFQTDKNGYFYGQLEDFKMDHYLLDHPLHACGVHLVSSPLSDCNHLSNVNYGINGSPFRYENKRLFSSNYEAVVYSSGPLAFRPSFCPKTEEDHY</sequence>
<reference evidence="3 4" key="1">
    <citation type="journal article" date="2018" name="Science">
        <title>The opium poppy genome and morphinan production.</title>
        <authorList>
            <person name="Guo L."/>
            <person name="Winzer T."/>
            <person name="Yang X."/>
            <person name="Li Y."/>
            <person name="Ning Z."/>
            <person name="He Z."/>
            <person name="Teodor R."/>
            <person name="Lu Y."/>
            <person name="Bowser T.A."/>
            <person name="Graham I.A."/>
            <person name="Ye K."/>
        </authorList>
    </citation>
    <scope>NUCLEOTIDE SEQUENCE [LARGE SCALE GENOMIC DNA]</scope>
    <source>
        <strain evidence="4">cv. HN1</strain>
        <tissue evidence="3">Leaves</tissue>
    </source>
</reference>
<evidence type="ECO:0008006" key="5">
    <source>
        <dbReference type="Google" id="ProtNLM"/>
    </source>
</evidence>